<evidence type="ECO:0000313" key="2">
    <source>
        <dbReference type="EMBL" id="CVI57349.1"/>
    </source>
</evidence>
<accession>A0A1S7TRX4</accession>
<gene>
    <name evidence="2" type="ORF">AGR7A_Lc10044</name>
</gene>
<dbReference type="Proteomes" id="UP000192140">
    <property type="component" value="Unassembled WGS sequence"/>
</dbReference>
<dbReference type="SUPFAM" id="SSF52777">
    <property type="entry name" value="CoA-dependent acyltransferases"/>
    <property type="match status" value="2"/>
</dbReference>
<dbReference type="RefSeq" id="WP_080853342.1">
    <property type="nucleotide sequence ID" value="NZ_LT009776.1"/>
</dbReference>
<dbReference type="Gene3D" id="3.30.559.30">
    <property type="entry name" value="Nonribosomal peptide synthetase, condensation domain"/>
    <property type="match status" value="1"/>
</dbReference>
<protein>
    <recommendedName>
        <fullName evidence="1">Condensation domain-containing protein</fullName>
    </recommendedName>
</protein>
<dbReference type="GO" id="GO:0031177">
    <property type="term" value="F:phosphopantetheine binding"/>
    <property type="evidence" value="ECO:0007669"/>
    <property type="project" value="TreeGrafter"/>
</dbReference>
<comment type="caution">
    <text evidence="2">The sequence shown here is derived from an EMBL/GenBank/DDBJ whole genome shotgun (WGS) entry which is preliminary data.</text>
</comment>
<feature type="domain" description="Condensation" evidence="1">
    <location>
        <begin position="19"/>
        <end position="350"/>
    </location>
</feature>
<organism evidence="2 3">
    <name type="scientific">Agrobacterium deltaense NCPPB 1641</name>
    <dbReference type="NCBI Taxonomy" id="1183425"/>
    <lineage>
        <taxon>Bacteria</taxon>
        <taxon>Pseudomonadati</taxon>
        <taxon>Pseudomonadota</taxon>
        <taxon>Alphaproteobacteria</taxon>
        <taxon>Hyphomicrobiales</taxon>
        <taxon>Rhizobiaceae</taxon>
        <taxon>Rhizobium/Agrobacterium group</taxon>
        <taxon>Agrobacterium</taxon>
    </lineage>
</organism>
<dbReference type="Pfam" id="PF00668">
    <property type="entry name" value="Condensation"/>
    <property type="match status" value="1"/>
</dbReference>
<dbReference type="PANTHER" id="PTHR45527:SF1">
    <property type="entry name" value="FATTY ACID SYNTHASE"/>
    <property type="match status" value="1"/>
</dbReference>
<sequence length="460" mass="51902">MKSSLTIQVPFSFPRPATTIAPVTHGQKFMWDLLLLTPENLAFNNVGFMINDTNGVTIDEVRSIVLQMLDRNESLRTVFHVIDERHTQELLTSGEISVECWLSSDGGDDDARAMSLYSWLVNQPFAMSDFPARVGCVVDNETVKRLVLVFSHMAIDGGGVPVLRKQLLSALQNGGLYPNNSGSVRQPIEQAAWEQAELGRRSTSQSALYWKNALSKFPPRMFEINQDGQAAEEWQELSFFSRRMGDCVEVLERFYRTSDTTIVLTMLLHAMAKYAQKDYIATTICTSNRFHQHVEDSVGTFAQDIPLYAKIGHVDMSSLIEEIQDNLYTSYQYGLGDPLEITRISRTAHNGFPVSLDSRINVHYEKSALHNSSDRSQDLSDKIDRILTGSYIHGKDFAVSWSDGVPHLGKSLYVMSYSPRKILFLCNLNYMKKTKVEEMAMGIEETLLNLVLEIHESVSC</sequence>
<dbReference type="EMBL" id="FCNP01000030">
    <property type="protein sequence ID" value="CVI57349.1"/>
    <property type="molecule type" value="Genomic_DNA"/>
</dbReference>
<dbReference type="GO" id="GO:0003824">
    <property type="term" value="F:catalytic activity"/>
    <property type="evidence" value="ECO:0007669"/>
    <property type="project" value="InterPro"/>
</dbReference>
<proteinExistence type="predicted"/>
<evidence type="ECO:0000259" key="1">
    <source>
        <dbReference type="Pfam" id="PF00668"/>
    </source>
</evidence>
<dbReference type="GO" id="GO:0044550">
    <property type="term" value="P:secondary metabolite biosynthetic process"/>
    <property type="evidence" value="ECO:0007669"/>
    <property type="project" value="TreeGrafter"/>
</dbReference>
<dbReference type="PANTHER" id="PTHR45527">
    <property type="entry name" value="NONRIBOSOMAL PEPTIDE SYNTHETASE"/>
    <property type="match status" value="1"/>
</dbReference>
<dbReference type="GO" id="GO:0043041">
    <property type="term" value="P:amino acid activation for nonribosomal peptide biosynthetic process"/>
    <property type="evidence" value="ECO:0007669"/>
    <property type="project" value="TreeGrafter"/>
</dbReference>
<dbReference type="Gene3D" id="3.30.559.10">
    <property type="entry name" value="Chloramphenicol acetyltransferase-like domain"/>
    <property type="match status" value="1"/>
</dbReference>
<dbReference type="InterPro" id="IPR023213">
    <property type="entry name" value="CAT-like_dom_sf"/>
</dbReference>
<dbReference type="GO" id="GO:0005737">
    <property type="term" value="C:cytoplasm"/>
    <property type="evidence" value="ECO:0007669"/>
    <property type="project" value="TreeGrafter"/>
</dbReference>
<evidence type="ECO:0000313" key="3">
    <source>
        <dbReference type="Proteomes" id="UP000192140"/>
    </source>
</evidence>
<dbReference type="AlphaFoldDB" id="A0A1S7TRX4"/>
<keyword evidence="3" id="KW-1185">Reference proteome</keyword>
<reference evidence="2" key="1">
    <citation type="submission" date="2016-01" db="EMBL/GenBank/DDBJ databases">
        <authorList>
            <person name="Regsiter A."/>
            <person name="william w."/>
        </authorList>
    </citation>
    <scope>NUCLEOTIDE SEQUENCE</scope>
    <source>
        <strain evidence="2">NCPPB 1641</strain>
    </source>
</reference>
<name>A0A1S7TRX4_9HYPH</name>
<dbReference type="InterPro" id="IPR001242">
    <property type="entry name" value="Condensation_dom"/>
</dbReference>